<comment type="caution">
    <text evidence="1">The sequence shown here is derived from an EMBL/GenBank/DDBJ whole genome shotgun (WGS) entry which is preliminary data.</text>
</comment>
<proteinExistence type="predicted"/>
<organism evidence="1 2">
    <name type="scientific">Chryseobacterium indologenes</name>
    <name type="common">Flavobacterium indologenes</name>
    <dbReference type="NCBI Taxonomy" id="253"/>
    <lineage>
        <taxon>Bacteria</taxon>
        <taxon>Pseudomonadati</taxon>
        <taxon>Bacteroidota</taxon>
        <taxon>Flavobacteriia</taxon>
        <taxon>Flavobacteriales</taxon>
        <taxon>Weeksellaceae</taxon>
        <taxon>Chryseobacterium group</taxon>
        <taxon>Chryseobacterium</taxon>
    </lineage>
</organism>
<dbReference type="OrthoDB" id="2375320at2"/>
<accession>A0A0N0ZWN6</accession>
<protein>
    <submittedName>
        <fullName evidence="1">Uncharacterized protein</fullName>
    </submittedName>
</protein>
<name>A0A0N0ZWN6_CHRID</name>
<dbReference type="EMBL" id="LJOD01000001">
    <property type="protein sequence ID" value="KPE52948.1"/>
    <property type="molecule type" value="Genomic_DNA"/>
</dbReference>
<evidence type="ECO:0000313" key="2">
    <source>
        <dbReference type="Proteomes" id="UP000037953"/>
    </source>
</evidence>
<dbReference type="AlphaFoldDB" id="A0A0N0ZWN6"/>
<dbReference type="RefSeq" id="WP_062696525.1">
    <property type="nucleotide sequence ID" value="NZ_LJOD01000001.1"/>
</dbReference>
<evidence type="ECO:0000313" key="1">
    <source>
        <dbReference type="EMBL" id="KPE52948.1"/>
    </source>
</evidence>
<reference evidence="1 2" key="1">
    <citation type="journal article" date="2015" name="Genom Data">
        <title>Draft genome sequence of a multidrug-resistant Chryseobacterium indologenes isolate from Malaysia.</title>
        <authorList>
            <person name="Yu C.Y."/>
            <person name="Ang G.Y."/>
            <person name="Cheng H.J."/>
            <person name="Cheong Y.M."/>
            <person name="Yin W.F."/>
            <person name="Chan K.G."/>
        </authorList>
    </citation>
    <scope>NUCLEOTIDE SEQUENCE [LARGE SCALE GENOMIC DNA]</scope>
    <source>
        <strain evidence="1 2">CI_885</strain>
    </source>
</reference>
<reference evidence="2" key="2">
    <citation type="submission" date="2015-09" db="EMBL/GenBank/DDBJ databases">
        <title>Draft genome sequence of a multidrug-resistant Chryseobacterium indologenes isolate from Malaysia.</title>
        <authorList>
            <person name="Yu C.Y."/>
            <person name="Ang G.Y."/>
            <person name="Chan K.-G."/>
        </authorList>
    </citation>
    <scope>NUCLEOTIDE SEQUENCE [LARGE SCALE GENOMIC DNA]</scope>
    <source>
        <strain evidence="2">CI_885</strain>
    </source>
</reference>
<gene>
    <name evidence="1" type="ORF">AOB46_02885</name>
</gene>
<dbReference type="PATRIC" id="fig|253.9.peg.612"/>
<dbReference type="Proteomes" id="UP000037953">
    <property type="component" value="Unassembled WGS sequence"/>
</dbReference>
<sequence>MKEDLFMLHEQHTLIKQRFIKDGWITVYHGYHEEEKVNSGIYCLLVKPEYLTTYMESRNWGIHWGSEGHPSVITQYNEGSSITEYYRFGDEGMEPFVYPKWFSHNKERYVDVSQEFVNYFNLFEKSISKKNRTYYYIDDSGDEEEAIIVREREVRIKLKFIVEYLAVRKIHLSLCFDFMLITDKDGEGNSFQSKDEDFVGEAFNYKHLIRVVHGISGYKYQSWIIGKTLLKYDPTKSQIFHFEVNDELNESFIIGYNEDGSEKLVSCNSEEHQFFTPVFFKKTVLNKYYDNPQKYTVDGFHISSSFITLKIDNNHDDYVMVFLNDLTMLPQKEQIHWKYHNIAPEPEMGISGSYYDTMVMGNWARPSDSIDVRFKEKYNRFNKKWFDKFGWYFYKVQIGTDKHRFDALHLPSENTVTSFSDQLLTLVKLTIDSLNEEMMVKGLEKVQNEKGIGKLERFLQHHNREIPDMINFLRNLQDLRSGMIAHRYSSSNKSVKRAMDYFGLTDENYRQVAFDIFVKSLYTLNTLSSLFSIEEMPED</sequence>